<evidence type="ECO:0000313" key="2">
    <source>
        <dbReference type="Proteomes" id="UP000078512"/>
    </source>
</evidence>
<dbReference type="Proteomes" id="UP000078512">
    <property type="component" value="Unassembled WGS sequence"/>
</dbReference>
<name>A0A197JIY6_9FUNG</name>
<evidence type="ECO:0000313" key="1">
    <source>
        <dbReference type="EMBL" id="OAQ24476.1"/>
    </source>
</evidence>
<keyword evidence="2" id="KW-1185">Reference proteome</keyword>
<organism evidence="1 2">
    <name type="scientific">Linnemannia elongata AG-77</name>
    <dbReference type="NCBI Taxonomy" id="1314771"/>
    <lineage>
        <taxon>Eukaryota</taxon>
        <taxon>Fungi</taxon>
        <taxon>Fungi incertae sedis</taxon>
        <taxon>Mucoromycota</taxon>
        <taxon>Mortierellomycotina</taxon>
        <taxon>Mortierellomycetes</taxon>
        <taxon>Mortierellales</taxon>
        <taxon>Mortierellaceae</taxon>
        <taxon>Linnemannia</taxon>
    </lineage>
</organism>
<dbReference type="OrthoDB" id="2438162at2759"/>
<gene>
    <name evidence="1" type="ORF">K457DRAFT_24037</name>
</gene>
<dbReference type="AlphaFoldDB" id="A0A197JIY6"/>
<evidence type="ECO:0008006" key="3">
    <source>
        <dbReference type="Google" id="ProtNLM"/>
    </source>
</evidence>
<protein>
    <recommendedName>
        <fullName evidence="3">Hemerythrin-like domain-containing protein</fullName>
    </recommendedName>
</protein>
<proteinExistence type="predicted"/>
<sequence length="146" mass="17037">MANDLFYLIKQDRENLANLTRGITQANPDNRTRRANDAINLVAMMIHGENAVIYPPLQESSPEGATMVEDSLKRLRSIVVDLDRLERMEFNDLSYPSFFDRTFDRFFQHWEVEDRSVRMLEDLMNPLDFVLLGPRWTTARSTAPSR</sequence>
<accession>A0A197JIY6</accession>
<dbReference type="EMBL" id="KV442093">
    <property type="protein sequence ID" value="OAQ24476.1"/>
    <property type="molecule type" value="Genomic_DNA"/>
</dbReference>
<reference evidence="1 2" key="1">
    <citation type="submission" date="2016-05" db="EMBL/GenBank/DDBJ databases">
        <title>Genome sequencing reveals origins of a unique bacterial endosymbiosis in the earliest lineages of terrestrial Fungi.</title>
        <authorList>
            <consortium name="DOE Joint Genome Institute"/>
            <person name="Uehling J."/>
            <person name="Gryganskyi A."/>
            <person name="Hameed K."/>
            <person name="Tschaplinski T."/>
            <person name="Misztal P."/>
            <person name="Wu S."/>
            <person name="Desiro A."/>
            <person name="Vande Pol N."/>
            <person name="Du Z.-Y."/>
            <person name="Zienkiewicz A."/>
            <person name="Zienkiewicz K."/>
            <person name="Morin E."/>
            <person name="Tisserant E."/>
            <person name="Splivallo R."/>
            <person name="Hainaut M."/>
            <person name="Henrissat B."/>
            <person name="Ohm R."/>
            <person name="Kuo A."/>
            <person name="Yan J."/>
            <person name="Lipzen A."/>
            <person name="Nolan M."/>
            <person name="Labutti K."/>
            <person name="Barry K."/>
            <person name="Goldstein A."/>
            <person name="Labbe J."/>
            <person name="Schadt C."/>
            <person name="Tuskan G."/>
            <person name="Grigoriev I."/>
            <person name="Martin F."/>
            <person name="Vilgalys R."/>
            <person name="Bonito G."/>
        </authorList>
    </citation>
    <scope>NUCLEOTIDE SEQUENCE [LARGE SCALE GENOMIC DNA]</scope>
    <source>
        <strain evidence="1 2">AG-77</strain>
    </source>
</reference>